<protein>
    <submittedName>
        <fullName evidence="1">Uncharacterized protein</fullName>
    </submittedName>
</protein>
<dbReference type="KEGG" id="htx:EKK97_01370"/>
<dbReference type="Proteomes" id="UP000464013">
    <property type="component" value="Chromosome"/>
</dbReference>
<gene>
    <name evidence="1" type="ORF">EKK97_01370</name>
</gene>
<reference evidence="1 2" key="1">
    <citation type="submission" date="2019-01" db="EMBL/GenBank/DDBJ databases">
        <title>Complete genome of a denitifying bacterium Halomons sp. BC-M4-5.</title>
        <authorList>
            <person name="Wang L."/>
            <person name="Shao Z."/>
        </authorList>
    </citation>
    <scope>NUCLEOTIDE SEQUENCE [LARGE SCALE GENOMIC DNA]</scope>
    <source>
        <strain evidence="1 2">BC-M4-5</strain>
    </source>
</reference>
<dbReference type="EMBL" id="CP035042">
    <property type="protein sequence ID" value="QHC48516.1"/>
    <property type="molecule type" value="Genomic_DNA"/>
</dbReference>
<evidence type="ECO:0000313" key="2">
    <source>
        <dbReference type="Proteomes" id="UP000464013"/>
    </source>
</evidence>
<dbReference type="RefSeq" id="WP_159548199.1">
    <property type="nucleotide sequence ID" value="NZ_CP035042.1"/>
</dbReference>
<dbReference type="AlphaFoldDB" id="A0A6I6SIN9"/>
<name>A0A6I6SIN9_9GAMM</name>
<keyword evidence="2" id="KW-1185">Reference proteome</keyword>
<organism evidence="1 2">
    <name type="scientific">Billgrantia tianxiuensis</name>
    <dbReference type="NCBI Taxonomy" id="2497861"/>
    <lineage>
        <taxon>Bacteria</taxon>
        <taxon>Pseudomonadati</taxon>
        <taxon>Pseudomonadota</taxon>
        <taxon>Gammaproteobacteria</taxon>
        <taxon>Oceanospirillales</taxon>
        <taxon>Halomonadaceae</taxon>
        <taxon>Billgrantia</taxon>
    </lineage>
</organism>
<evidence type="ECO:0000313" key="1">
    <source>
        <dbReference type="EMBL" id="QHC48516.1"/>
    </source>
</evidence>
<accession>A0A6I6SIN9</accession>
<sequence>MESKKCEPKCKLKNIKYLAEKPSPEYPDDGTASYSLVGCKICGSLMELRQGFEADRWGSAETVEVEVGYQYAKENYGMSEAEIREKLGLL</sequence>
<proteinExistence type="predicted"/>